<reference evidence="1" key="1">
    <citation type="journal article" date="2023" name="Science">
        <title>Elucidation of the pathway for biosynthesis of saponin adjuvants from the soapbark tree.</title>
        <authorList>
            <person name="Reed J."/>
            <person name="Orme A."/>
            <person name="El-Demerdash A."/>
            <person name="Owen C."/>
            <person name="Martin L.B.B."/>
            <person name="Misra R.C."/>
            <person name="Kikuchi S."/>
            <person name="Rejzek M."/>
            <person name="Martin A.C."/>
            <person name="Harkess A."/>
            <person name="Leebens-Mack J."/>
            <person name="Louveau T."/>
            <person name="Stephenson M.J."/>
            <person name="Osbourn A."/>
        </authorList>
    </citation>
    <scope>NUCLEOTIDE SEQUENCE</scope>
    <source>
        <strain evidence="1">S10</strain>
    </source>
</reference>
<name>A0AAD7PTF8_QUISA</name>
<organism evidence="1 2">
    <name type="scientific">Quillaja saponaria</name>
    <name type="common">Soap bark tree</name>
    <dbReference type="NCBI Taxonomy" id="32244"/>
    <lineage>
        <taxon>Eukaryota</taxon>
        <taxon>Viridiplantae</taxon>
        <taxon>Streptophyta</taxon>
        <taxon>Embryophyta</taxon>
        <taxon>Tracheophyta</taxon>
        <taxon>Spermatophyta</taxon>
        <taxon>Magnoliopsida</taxon>
        <taxon>eudicotyledons</taxon>
        <taxon>Gunneridae</taxon>
        <taxon>Pentapetalae</taxon>
        <taxon>rosids</taxon>
        <taxon>fabids</taxon>
        <taxon>Fabales</taxon>
        <taxon>Quillajaceae</taxon>
        <taxon>Quillaja</taxon>
    </lineage>
</organism>
<evidence type="ECO:0000313" key="2">
    <source>
        <dbReference type="Proteomes" id="UP001163823"/>
    </source>
</evidence>
<dbReference type="KEGG" id="qsa:O6P43_015730"/>
<dbReference type="Proteomes" id="UP001163823">
    <property type="component" value="Chromosome 6"/>
</dbReference>
<protein>
    <submittedName>
        <fullName evidence="1">Histone-lysine N-methyltransferase TRX1</fullName>
    </submittedName>
</protein>
<sequence>MSQNSDLSNLVSSSGFLVCSGKPFDSVMFPNNAHTDHSFLIDVPQKKLQTNVQDGSNDFLKGFIGVPQNNLHDKADYLECPIAKCPEASNCVGYRADICVQSIPSYLDSQKRDEHSPFVNPTFQNPINVLKDSDFSRINSADDNLIVNSDAALSSIELRLGQPLQMMGHPVLSVSGPQLFDVNLPNSQFPEQMIHNTSPLREEELLQRLCNVAGSSNLNIVGKQSQLKVGSHGSGVSNAMDAVRQAKLSGNVANRFMVSPLTHPNFQPEGRVHLKANDHSENYSRLIMPKILHCESKTVNCDCTSVHSKSNDGLEKNLNTSQLGLNRCMGNGKVVGCVTAGCYTEVDTDFRISKHMEDSISFNRVMSGSSYYSIPPLHEKNNQLHHHSSIPLDASAATNSLGNLRNILSPGKVNHISLESTGTKLASGLATTSQGLLTGFPFSTSTSALDWPPTLPRQGGATTDPCLLDESMRLHALTQRLELSKKHALYYCGMNQMQGRSGSFSKVQHSMFEPSTSGLLRQVPDTVQVQDVSEVTMVSSQNIGNYGIKNDLEKLASLKGLNTCCHLSTLAYVKEKGLQCNFSRDPFQNEEPSLRVGTVESINRSSEPERFCETAPYTCLRSKYNCASLGRNLVSGVENSCTFSEQNGKASDEASLVIASEFGEHQNVSKNDHPIYFEQSGKLNRNLPKSIGSCTSHWRDVPSKLKGFCDASPSERSAKVLYGKGQDVDQFGNPAKHFNEAVQLEDSSKEQELSNVSSGSSAPVVTQVSVEVKNMDSSTIEVGDTRYDNNLIVDESSGIDKGWSSDGAFESERSAEFCGSTPKIHLRKCYARVLNYQPSRSLLDELKLLDSLTWKKGHNKKQTVLPVDGKTNHSPNLKRKKDGELKMLDVSSPTETPNLHNENCKSTGISEFPPSLFKKMHTQFASGGQICIGACFAQPCDIHILPASSSSRSISCNSSPCNLYNGKERLDSLGERANCDGGFCPVPDVSGRKKLRRDFSSDASWTFKMQNQTHEAAENAKFKVFSRQQLNVCRKHKASSIWKIW</sequence>
<proteinExistence type="predicted"/>
<dbReference type="EMBL" id="JARAOO010000006">
    <property type="protein sequence ID" value="KAJ7966225.1"/>
    <property type="molecule type" value="Genomic_DNA"/>
</dbReference>
<comment type="caution">
    <text evidence="1">The sequence shown here is derived from an EMBL/GenBank/DDBJ whole genome shotgun (WGS) entry which is preliminary data.</text>
</comment>
<keyword evidence="2" id="KW-1185">Reference proteome</keyword>
<dbReference type="AlphaFoldDB" id="A0AAD7PTF8"/>
<evidence type="ECO:0000313" key="1">
    <source>
        <dbReference type="EMBL" id="KAJ7966225.1"/>
    </source>
</evidence>
<gene>
    <name evidence="1" type="ORF">O6P43_015730</name>
</gene>
<accession>A0AAD7PTF8</accession>